<dbReference type="Pfam" id="PF25000">
    <property type="entry name" value="DUF7779"/>
    <property type="match status" value="1"/>
</dbReference>
<accession>A0ABX1FTS8</accession>
<dbReference type="Gene3D" id="3.40.50.300">
    <property type="entry name" value="P-loop containing nucleotide triphosphate hydrolases"/>
    <property type="match status" value="1"/>
</dbReference>
<dbReference type="Proteomes" id="UP001515943">
    <property type="component" value="Unassembled WGS sequence"/>
</dbReference>
<feature type="domain" description="NB-ARC" evidence="2">
    <location>
        <begin position="654"/>
        <end position="810"/>
    </location>
</feature>
<keyword evidence="5" id="KW-1185">Reference proteome</keyword>
<dbReference type="NCBIfam" id="NF041121">
    <property type="entry name" value="SAV_2336_NTERM"/>
    <property type="match status" value="1"/>
</dbReference>
<evidence type="ECO:0000259" key="3">
    <source>
        <dbReference type="Pfam" id="PF25000"/>
    </source>
</evidence>
<evidence type="ECO:0000256" key="1">
    <source>
        <dbReference type="SAM" id="MobiDB-lite"/>
    </source>
</evidence>
<feature type="domain" description="DUF7779" evidence="3">
    <location>
        <begin position="887"/>
        <end position="971"/>
    </location>
</feature>
<dbReference type="SUPFAM" id="SSF48452">
    <property type="entry name" value="TPR-like"/>
    <property type="match status" value="4"/>
</dbReference>
<dbReference type="InterPro" id="IPR002182">
    <property type="entry name" value="NB-ARC"/>
</dbReference>
<feature type="region of interest" description="Disordered" evidence="1">
    <location>
        <begin position="1"/>
        <end position="34"/>
    </location>
</feature>
<dbReference type="PANTHER" id="PTHR46082:SF6">
    <property type="entry name" value="AAA+ ATPASE DOMAIN-CONTAINING PROTEIN-RELATED"/>
    <property type="match status" value="1"/>
</dbReference>
<dbReference type="InterPro" id="IPR027417">
    <property type="entry name" value="P-loop_NTPase"/>
</dbReference>
<reference evidence="4 5" key="1">
    <citation type="submission" date="2019-08" db="EMBL/GenBank/DDBJ databases">
        <title>Lentzea from Indian Himalayas.</title>
        <authorList>
            <person name="Mandal S."/>
            <person name="Mallick Gupta A."/>
            <person name="Maiti P.K."/>
            <person name="Sarkar J."/>
            <person name="Mandal S."/>
        </authorList>
    </citation>
    <scope>NUCLEOTIDE SEQUENCE [LARGE SCALE GENOMIC DNA]</scope>
    <source>
        <strain evidence="4 5">PSKA42</strain>
    </source>
</reference>
<protein>
    <submittedName>
        <fullName evidence="4">Tetratricopeptide repeat protein</fullName>
    </submittedName>
</protein>
<dbReference type="Pfam" id="PF00931">
    <property type="entry name" value="NB-ARC"/>
    <property type="match status" value="1"/>
</dbReference>
<feature type="region of interest" description="Disordered" evidence="1">
    <location>
        <begin position="556"/>
        <end position="598"/>
    </location>
</feature>
<feature type="region of interest" description="Disordered" evidence="1">
    <location>
        <begin position="628"/>
        <end position="651"/>
    </location>
</feature>
<sequence length="1463" mass="160702">MGTPTGVPGSPGRRGGPQTAETSVPDRTAPVIDGLDWAELGDIVWLASAIRPARPAGTEPEDLEPEVADRSPLDTGPSREPAAREASPVEESEPAVSVPLGEPPRREFAATPEEHPLLGNGDRTGDVPLIDSLECFRALRPLKREVRSWRDDAVVLDEQATADHMAQTGRWWPVTRSRTERWLDLTLVVDRSPLMVLWRSQIVAFAEMLTRLGAFRTIQIRLLDVVRQADGSTAPMLRGGTADAPPRDPAEIVDSSGRRVVLLVTDGVGDTWLPDVLLPMLARWGHTMSVGVVHLLPQWLWGRCRVRPHRAELNVHGAVRPNSRWSFDLPDAWLEADPTALTRPGTVPVPVIEMRPRWLRWWSGLVTGESRGAVTGTVLLASRDTPAAEAGPLSPQDHIRQFRSQASPLAFRLATLLAAVPAHLDVAQLIRQRFVPEAGVEHLGELLLSGLLYPAHPGVEESTRDPGAFVFPEAVRELLLSGARRSETAGVVRAAAAEFSERIPVLGHLRDAIADPHSTPDPPTSADPADVELESAVMKALSGPYLSRADRLRNAVPHHPSLSPASESIKKPATRTASEDMPELAERPSDSATTSAPDAYAARPSATNIHDSSATSSAYTTSSGLQAFRKRNQDDPPPIWGNVPPKNPNFTGREELLEQLGKRLTAGGTTAVLPSALHGMGGIGKTQMATEYIYRHVQDYDLIWWIEAARTTQIKASLTELARQLGLPGASEANTAVPAVREALRLGRPFRRWLLVFDAAESPEEVLPFFPTNGPGEVLITSRNPDWAGVARPLELAVFKRDESIELLGKRGPEIDVDDANQLAEKLGDLPLAVEQAAAWRAMTGMPVAEYLRLFDESVAEILDTSAPPDYEVSVAAAWNVSFDELKTRNPAAHQMLHICAFFSSEPISRDLFTGVSRVSISPELDAALRDPIKLARAIRDINRYGLAKIDHGNNTLQLHRLVQLVLRKRVMAPQLQAQMRHGAHQLLASLDPNDPESARHWPRYRELLPHAYAADLIDCEDGWVRQLAINLMRFLFAWGDHDEAARFAEYARKKFEQQLGPTHAHTLDVAQRLGFYLWGLGRYEEAARVNQLTLQRRIQVSGEDSEETLALQTNIVIDLRAKGDFAQASKLSDEIYHKSKRLFGEDDPEALYAAYQHALSLRLSGEYRAAAELDESTLRRRIEVLGPDHTRTLSTNAALIIDRREAGEYTRARIEQEKLTELYRARFGEDHPDTVAQGFYLSVARRKDGEHPTALDLSTAALERFTVAYGADHPTTMACALANSIDLRHSGDLAAAKALGEETFEKYRRSLGEHHPHTIAATVDLAVTLRLRGEAADARVLDERALEHYRSGIGPNHPYAVIATINLASDLAAIGETAMAVTLDQDAVERAERVLGINHPTTLAAAINLGLDLRATGRTEEAEPYRGPILDRYRKVLGEAHPGTIAAIKGARADCDIDPMLM</sequence>
<organism evidence="4 5">
    <name type="scientific">Lentzea indica</name>
    <dbReference type="NCBI Taxonomy" id="2604800"/>
    <lineage>
        <taxon>Bacteria</taxon>
        <taxon>Bacillati</taxon>
        <taxon>Actinomycetota</taxon>
        <taxon>Actinomycetes</taxon>
        <taxon>Pseudonocardiales</taxon>
        <taxon>Pseudonocardiaceae</taxon>
        <taxon>Lentzea</taxon>
    </lineage>
</organism>
<proteinExistence type="predicted"/>
<dbReference type="NCBIfam" id="NF040586">
    <property type="entry name" value="FxSxx_TPR"/>
    <property type="match status" value="1"/>
</dbReference>
<dbReference type="PANTHER" id="PTHR46082">
    <property type="entry name" value="ATP/GTP-BINDING PROTEIN-RELATED"/>
    <property type="match status" value="1"/>
</dbReference>
<dbReference type="InterPro" id="IPR011990">
    <property type="entry name" value="TPR-like_helical_dom_sf"/>
</dbReference>
<feature type="compositionally biased region" description="Low complexity" evidence="1">
    <location>
        <begin position="612"/>
        <end position="623"/>
    </location>
</feature>
<dbReference type="Pfam" id="PF13424">
    <property type="entry name" value="TPR_12"/>
    <property type="match status" value="2"/>
</dbReference>
<comment type="caution">
    <text evidence="4">The sequence shown here is derived from an EMBL/GenBank/DDBJ whole genome shotgun (WGS) entry which is preliminary data.</text>
</comment>
<dbReference type="InterPro" id="IPR053137">
    <property type="entry name" value="NLR-like"/>
</dbReference>
<dbReference type="InterPro" id="IPR056681">
    <property type="entry name" value="DUF7779"/>
</dbReference>
<dbReference type="Gene3D" id="1.25.40.10">
    <property type="entry name" value="Tetratricopeptide repeat domain"/>
    <property type="match status" value="3"/>
</dbReference>
<dbReference type="Pfam" id="PF13374">
    <property type="entry name" value="TPR_10"/>
    <property type="match status" value="3"/>
</dbReference>
<dbReference type="SUPFAM" id="SSF52540">
    <property type="entry name" value="P-loop containing nucleoside triphosphate hydrolases"/>
    <property type="match status" value="1"/>
</dbReference>
<evidence type="ECO:0000259" key="2">
    <source>
        <dbReference type="Pfam" id="PF00931"/>
    </source>
</evidence>
<dbReference type="InterPro" id="IPR047738">
    <property type="entry name" value="SAV_2336-like_N"/>
</dbReference>
<dbReference type="EMBL" id="VSRL01000224">
    <property type="protein sequence ID" value="NKE62150.1"/>
    <property type="molecule type" value="Genomic_DNA"/>
</dbReference>
<name>A0ABX1FTS8_9PSEU</name>
<evidence type="ECO:0000313" key="5">
    <source>
        <dbReference type="Proteomes" id="UP001515943"/>
    </source>
</evidence>
<dbReference type="RefSeq" id="WP_188135944.1">
    <property type="nucleotide sequence ID" value="NZ_VSRL01000224.1"/>
</dbReference>
<feature type="region of interest" description="Disordered" evidence="1">
    <location>
        <begin position="54"/>
        <end position="123"/>
    </location>
</feature>
<evidence type="ECO:0000313" key="4">
    <source>
        <dbReference type="EMBL" id="NKE62150.1"/>
    </source>
</evidence>
<feature type="compositionally biased region" description="Low complexity" evidence="1">
    <location>
        <begin position="1"/>
        <end position="11"/>
    </location>
</feature>
<gene>
    <name evidence="4" type="ORF">FXN61_37555</name>
</gene>
<feature type="compositionally biased region" description="Basic and acidic residues" evidence="1">
    <location>
        <begin position="103"/>
        <end position="116"/>
    </location>
</feature>
<feature type="region of interest" description="Disordered" evidence="1">
    <location>
        <begin position="604"/>
        <end position="623"/>
    </location>
</feature>